<proteinExistence type="predicted"/>
<keyword evidence="2" id="KW-1185">Reference proteome</keyword>
<sequence length="123" mass="13910">MLKLSQTMPNVSMQLAFKNLVEFNRKCVKESPRCCMNLWNDRKGNVTELYPTKHPNVCGKSPYSGYFDGRPVIFGAVYDILRSIPYCELKSNTLVSHKGVIPSRWLNEGNKGEKGKELPAKDG</sequence>
<dbReference type="VEuPathDB" id="VectorBase:GPPI016709"/>
<reference evidence="1" key="2">
    <citation type="submission" date="2020-05" db="UniProtKB">
        <authorList>
            <consortium name="EnsemblMetazoa"/>
        </authorList>
    </citation>
    <scope>IDENTIFICATION</scope>
    <source>
        <strain evidence="1">IAEA</strain>
    </source>
</reference>
<evidence type="ECO:0000313" key="1">
    <source>
        <dbReference type="EnsemblMetazoa" id="GPPI016709-PA"/>
    </source>
</evidence>
<dbReference type="EMBL" id="JXJN01007607">
    <property type="status" value="NOT_ANNOTATED_CDS"/>
    <property type="molecule type" value="Genomic_DNA"/>
</dbReference>
<reference evidence="2" key="1">
    <citation type="submission" date="2015-01" db="EMBL/GenBank/DDBJ databases">
        <authorList>
            <person name="Aksoy S."/>
            <person name="Warren W."/>
            <person name="Wilson R.K."/>
        </authorList>
    </citation>
    <scope>NUCLEOTIDE SEQUENCE [LARGE SCALE GENOMIC DNA]</scope>
    <source>
        <strain evidence="2">IAEA</strain>
    </source>
</reference>
<name>A0A1B0B2D7_9MUSC</name>
<dbReference type="Proteomes" id="UP000092460">
    <property type="component" value="Unassembled WGS sequence"/>
</dbReference>
<organism evidence="1 2">
    <name type="scientific">Glossina palpalis gambiensis</name>
    <dbReference type="NCBI Taxonomy" id="67801"/>
    <lineage>
        <taxon>Eukaryota</taxon>
        <taxon>Metazoa</taxon>
        <taxon>Ecdysozoa</taxon>
        <taxon>Arthropoda</taxon>
        <taxon>Hexapoda</taxon>
        <taxon>Insecta</taxon>
        <taxon>Pterygota</taxon>
        <taxon>Neoptera</taxon>
        <taxon>Endopterygota</taxon>
        <taxon>Diptera</taxon>
        <taxon>Brachycera</taxon>
        <taxon>Muscomorpha</taxon>
        <taxon>Hippoboscoidea</taxon>
        <taxon>Glossinidae</taxon>
        <taxon>Glossina</taxon>
    </lineage>
</organism>
<evidence type="ECO:0000313" key="2">
    <source>
        <dbReference type="Proteomes" id="UP000092460"/>
    </source>
</evidence>
<protein>
    <submittedName>
        <fullName evidence="1">Uncharacterized protein</fullName>
    </submittedName>
</protein>
<dbReference type="EnsemblMetazoa" id="GPPI016709-RA">
    <property type="protein sequence ID" value="GPPI016709-PA"/>
    <property type="gene ID" value="GPPI016709"/>
</dbReference>
<accession>A0A1B0B2D7</accession>
<dbReference type="AlphaFoldDB" id="A0A1B0B2D7"/>